<accession>A0A4R2QDN2</accession>
<proteinExistence type="predicted"/>
<name>A0A4R2QDN2_9PSEU</name>
<dbReference type="GO" id="GO:0016829">
    <property type="term" value="F:lyase activity"/>
    <property type="evidence" value="ECO:0007669"/>
    <property type="project" value="UniProtKB-KW"/>
</dbReference>
<protein>
    <submittedName>
        <fullName evidence="2">Selenocysteine lyase/cysteine desulfurase</fullName>
    </submittedName>
</protein>
<dbReference type="Gene3D" id="3.40.640.10">
    <property type="entry name" value="Type I PLP-dependent aspartate aminotransferase-like (Major domain)"/>
    <property type="match status" value="1"/>
</dbReference>
<dbReference type="InterPro" id="IPR015424">
    <property type="entry name" value="PyrdxlP-dep_Trfase"/>
</dbReference>
<reference evidence="2 3" key="1">
    <citation type="submission" date="2019-03" db="EMBL/GenBank/DDBJ databases">
        <title>Genomic Encyclopedia of Type Strains, Phase IV (KMG-IV): sequencing the most valuable type-strain genomes for metagenomic binning, comparative biology and taxonomic classification.</title>
        <authorList>
            <person name="Goeker M."/>
        </authorList>
    </citation>
    <scope>NUCLEOTIDE SEQUENCE [LARGE SCALE GENOMIC DNA]</scope>
    <source>
        <strain evidence="2 3">DSM 45765</strain>
    </source>
</reference>
<keyword evidence="2" id="KW-0456">Lyase</keyword>
<dbReference type="InterPro" id="IPR015421">
    <property type="entry name" value="PyrdxlP-dep_Trfase_major"/>
</dbReference>
<dbReference type="Proteomes" id="UP000294911">
    <property type="component" value="Unassembled WGS sequence"/>
</dbReference>
<dbReference type="AlphaFoldDB" id="A0A4R2QDN2"/>
<organism evidence="2 3">
    <name type="scientific">Tamaricihabitans halophyticus</name>
    <dbReference type="NCBI Taxonomy" id="1262583"/>
    <lineage>
        <taxon>Bacteria</taxon>
        <taxon>Bacillati</taxon>
        <taxon>Actinomycetota</taxon>
        <taxon>Actinomycetes</taxon>
        <taxon>Pseudonocardiales</taxon>
        <taxon>Pseudonocardiaceae</taxon>
        <taxon>Tamaricihabitans</taxon>
    </lineage>
</organism>
<dbReference type="Pfam" id="PF00266">
    <property type="entry name" value="Aminotran_5"/>
    <property type="match status" value="1"/>
</dbReference>
<dbReference type="InterPro" id="IPR000192">
    <property type="entry name" value="Aminotrans_V_dom"/>
</dbReference>
<gene>
    <name evidence="2" type="ORF">EV191_11315</name>
</gene>
<keyword evidence="3" id="KW-1185">Reference proteome</keyword>
<evidence type="ECO:0000313" key="3">
    <source>
        <dbReference type="Proteomes" id="UP000294911"/>
    </source>
</evidence>
<evidence type="ECO:0000313" key="2">
    <source>
        <dbReference type="EMBL" id="TCP46739.1"/>
    </source>
</evidence>
<dbReference type="PANTHER" id="PTHR43586">
    <property type="entry name" value="CYSTEINE DESULFURASE"/>
    <property type="match status" value="1"/>
</dbReference>
<feature type="domain" description="Aminotransferase class V" evidence="1">
    <location>
        <begin position="72"/>
        <end position="310"/>
    </location>
</feature>
<dbReference type="SUPFAM" id="SSF53383">
    <property type="entry name" value="PLP-dependent transferases"/>
    <property type="match status" value="1"/>
</dbReference>
<evidence type="ECO:0000259" key="1">
    <source>
        <dbReference type="Pfam" id="PF00266"/>
    </source>
</evidence>
<sequence>MAVGLAGSPHQLTGNGPMSTVGDVVDCEIRKWGGESFTVPAGYLNTASIGIPPASTADAVQTAVTNWRTGAARAPEFDEPVRIARAGWARLIGVPTDRVAIGASVSQLVGLVAATVPDGARVLTAANEFTSVSFPFAAQHARGVRVDEAPLADVPRLAPDYDLVAVSVVQSADGALVDLEALRASEARVLLDVTQAAGWLPLSLDWASWVVGASYKWLFAPRGAAWMAGGEAELASLMPHSANWYGGEEPWQSVYGLPLRLAESARAFDLSPVWFAQAGAAVSVNWLAELDLAAVRDHCVGLANQVLAGLGLPEGESAIIALDLPDAGARLAAHGIATASRAGQTRLAFALYNTSEDAQAVLTALRG</sequence>
<dbReference type="Gene3D" id="3.90.1150.10">
    <property type="entry name" value="Aspartate Aminotransferase, domain 1"/>
    <property type="match status" value="1"/>
</dbReference>
<dbReference type="InterPro" id="IPR015422">
    <property type="entry name" value="PyrdxlP-dep_Trfase_small"/>
</dbReference>
<comment type="caution">
    <text evidence="2">The sequence shown here is derived from an EMBL/GenBank/DDBJ whole genome shotgun (WGS) entry which is preliminary data.</text>
</comment>
<dbReference type="EMBL" id="SLXQ01000013">
    <property type="protein sequence ID" value="TCP46739.1"/>
    <property type="molecule type" value="Genomic_DNA"/>
</dbReference>
<dbReference type="PANTHER" id="PTHR43586:SF21">
    <property type="entry name" value="PYRIDOXAL PHOSPHATE (PLP)-DEPENDENT ASPARTATE AMINOTRANSFERASE SUPERFAMILY"/>
    <property type="match status" value="1"/>
</dbReference>